<evidence type="ECO:0000259" key="1">
    <source>
        <dbReference type="Pfam" id="PF13144"/>
    </source>
</evidence>
<accession>A0ABN1A3U7</accession>
<gene>
    <name evidence="2" type="ORF">GCM10009096_04420</name>
</gene>
<evidence type="ECO:0000313" key="2">
    <source>
        <dbReference type="EMBL" id="GAA0466834.1"/>
    </source>
</evidence>
<reference evidence="2 3" key="1">
    <citation type="journal article" date="2019" name="Int. J. Syst. Evol. Microbiol.">
        <title>The Global Catalogue of Microorganisms (GCM) 10K type strain sequencing project: providing services to taxonomists for standard genome sequencing and annotation.</title>
        <authorList>
            <consortium name="The Broad Institute Genomics Platform"/>
            <consortium name="The Broad Institute Genome Sequencing Center for Infectious Disease"/>
            <person name="Wu L."/>
            <person name="Ma J."/>
        </authorList>
    </citation>
    <scope>NUCLEOTIDE SEQUENCE [LARGE SCALE GENOMIC DNA]</scope>
    <source>
        <strain evidence="2 3">JCM 14162</strain>
    </source>
</reference>
<evidence type="ECO:0000313" key="3">
    <source>
        <dbReference type="Proteomes" id="UP001500713"/>
    </source>
</evidence>
<sequence>MPNYRFAIPILSIFAMGATPAFEDTTDLDRQVAVHLGANIGDAGGARAPIDTKLRLKRCPRSVRLSDTNNNAVLVSCPDLGWRIFVPVRRSQAAASSQSDRAKEFVVLRNQPLTLVVRRPNFSISYRVIAQKNGRVGDFIPVRSSRKSKLLMARVSNTGEVELAQ</sequence>
<protein>
    <recommendedName>
        <fullName evidence="1">Flagella basal body P-ring formation protein FlgA SAF domain-containing protein</fullName>
    </recommendedName>
</protein>
<keyword evidence="3" id="KW-1185">Reference proteome</keyword>
<name>A0ABN1A3U7_9SPHN</name>
<proteinExistence type="predicted"/>
<dbReference type="Proteomes" id="UP001500713">
    <property type="component" value="Unassembled WGS sequence"/>
</dbReference>
<organism evidence="2 3">
    <name type="scientific">Parasphingorhabdus litoris</name>
    <dbReference type="NCBI Taxonomy" id="394733"/>
    <lineage>
        <taxon>Bacteria</taxon>
        <taxon>Pseudomonadati</taxon>
        <taxon>Pseudomonadota</taxon>
        <taxon>Alphaproteobacteria</taxon>
        <taxon>Sphingomonadales</taxon>
        <taxon>Sphingomonadaceae</taxon>
        <taxon>Parasphingorhabdus</taxon>
    </lineage>
</organism>
<dbReference type="Gene3D" id="2.30.30.760">
    <property type="match status" value="1"/>
</dbReference>
<feature type="domain" description="Flagella basal body P-ring formation protein FlgA SAF" evidence="1">
    <location>
        <begin position="81"/>
        <end position="162"/>
    </location>
</feature>
<dbReference type="InterPro" id="IPR017585">
    <property type="entry name" value="SAF_FlgA"/>
</dbReference>
<dbReference type="EMBL" id="BAAAEM010000002">
    <property type="protein sequence ID" value="GAA0466834.1"/>
    <property type="molecule type" value="Genomic_DNA"/>
</dbReference>
<dbReference type="Pfam" id="PF13144">
    <property type="entry name" value="ChapFlgA"/>
    <property type="match status" value="1"/>
</dbReference>
<comment type="caution">
    <text evidence="2">The sequence shown here is derived from an EMBL/GenBank/DDBJ whole genome shotgun (WGS) entry which is preliminary data.</text>
</comment>
<dbReference type="RefSeq" id="WP_229954012.1">
    <property type="nucleotide sequence ID" value="NZ_BAAAEM010000002.1"/>
</dbReference>